<dbReference type="Proteomes" id="UP000886595">
    <property type="component" value="Unassembled WGS sequence"/>
</dbReference>
<dbReference type="AlphaFoldDB" id="A0A8X7WHI5"/>
<proteinExistence type="predicted"/>
<protein>
    <submittedName>
        <fullName evidence="2">Uncharacterized protein</fullName>
    </submittedName>
</protein>
<evidence type="ECO:0000313" key="3">
    <source>
        <dbReference type="Proteomes" id="UP000886595"/>
    </source>
</evidence>
<reference evidence="2 3" key="1">
    <citation type="submission" date="2020-02" db="EMBL/GenBank/DDBJ databases">
        <authorList>
            <person name="Ma Q."/>
            <person name="Huang Y."/>
            <person name="Song X."/>
            <person name="Pei D."/>
        </authorList>
    </citation>
    <scope>NUCLEOTIDE SEQUENCE [LARGE SCALE GENOMIC DNA]</scope>
    <source>
        <strain evidence="2">Sxm20200214</strain>
        <tissue evidence="2">Leaf</tissue>
    </source>
</reference>
<evidence type="ECO:0000313" key="2">
    <source>
        <dbReference type="EMBL" id="KAG2331038.1"/>
    </source>
</evidence>
<gene>
    <name evidence="2" type="ORF">Bca52824_002218</name>
</gene>
<sequence length="148" mass="16639">MYLSPPPREASAAPETTVTKLSDHHHHCLPRNSMPHIGRIRIGNWSEKLEKFPMFDFGYRKLQEKPETEKPSFVSDEEGGIVLISNNLSSSSSSSSRIFEKLKSFEAPSSPTYNEEGEENGRGLRMGKRLLRSLSLVFGSILVASLRF</sequence>
<organism evidence="2 3">
    <name type="scientific">Brassica carinata</name>
    <name type="common">Ethiopian mustard</name>
    <name type="synonym">Abyssinian cabbage</name>
    <dbReference type="NCBI Taxonomy" id="52824"/>
    <lineage>
        <taxon>Eukaryota</taxon>
        <taxon>Viridiplantae</taxon>
        <taxon>Streptophyta</taxon>
        <taxon>Embryophyta</taxon>
        <taxon>Tracheophyta</taxon>
        <taxon>Spermatophyta</taxon>
        <taxon>Magnoliopsida</taxon>
        <taxon>eudicotyledons</taxon>
        <taxon>Gunneridae</taxon>
        <taxon>Pentapetalae</taxon>
        <taxon>rosids</taxon>
        <taxon>malvids</taxon>
        <taxon>Brassicales</taxon>
        <taxon>Brassicaceae</taxon>
        <taxon>Brassiceae</taxon>
        <taxon>Brassica</taxon>
    </lineage>
</organism>
<feature type="region of interest" description="Disordered" evidence="1">
    <location>
        <begin position="1"/>
        <end position="20"/>
    </location>
</feature>
<evidence type="ECO:0000256" key="1">
    <source>
        <dbReference type="SAM" id="MobiDB-lite"/>
    </source>
</evidence>
<name>A0A8X7WHI5_BRACI</name>
<comment type="caution">
    <text evidence="2">The sequence shown here is derived from an EMBL/GenBank/DDBJ whole genome shotgun (WGS) entry which is preliminary data.</text>
</comment>
<keyword evidence="3" id="KW-1185">Reference proteome</keyword>
<accession>A0A8X7WHI5</accession>
<dbReference type="EMBL" id="JAAMPC010000001">
    <property type="protein sequence ID" value="KAG2331038.1"/>
    <property type="molecule type" value="Genomic_DNA"/>
</dbReference>